<reference evidence="6" key="2">
    <citation type="submission" date="2025-09" db="UniProtKB">
        <authorList>
            <consortium name="Ensembl"/>
        </authorList>
    </citation>
    <scope>IDENTIFICATION</scope>
</reference>
<evidence type="ECO:0000256" key="4">
    <source>
        <dbReference type="SAM" id="Phobius"/>
    </source>
</evidence>
<dbReference type="GeneTree" id="ENSGT00940000162475"/>
<evidence type="ECO:0000313" key="7">
    <source>
        <dbReference type="Proteomes" id="UP000472275"/>
    </source>
</evidence>
<dbReference type="Gene3D" id="6.10.140.340">
    <property type="match status" value="1"/>
</dbReference>
<dbReference type="Pfam" id="PF07303">
    <property type="entry name" value="Occludin_ELL"/>
    <property type="match status" value="1"/>
</dbReference>
<dbReference type="PANTHER" id="PTHR23288">
    <property type="entry name" value="OCCLUDIN AND RNA POLYMERASE II ELONGATION FACTOR ELL"/>
    <property type="match status" value="1"/>
</dbReference>
<evidence type="ECO:0000259" key="5">
    <source>
        <dbReference type="PROSITE" id="PS51980"/>
    </source>
</evidence>
<organism evidence="6 7">
    <name type="scientific">Aquila chrysaetos chrysaetos</name>
    <dbReference type="NCBI Taxonomy" id="223781"/>
    <lineage>
        <taxon>Eukaryota</taxon>
        <taxon>Metazoa</taxon>
        <taxon>Chordata</taxon>
        <taxon>Craniata</taxon>
        <taxon>Vertebrata</taxon>
        <taxon>Euteleostomi</taxon>
        <taxon>Archelosauria</taxon>
        <taxon>Archosauria</taxon>
        <taxon>Dinosauria</taxon>
        <taxon>Saurischia</taxon>
        <taxon>Theropoda</taxon>
        <taxon>Coelurosauria</taxon>
        <taxon>Aves</taxon>
        <taxon>Neognathae</taxon>
        <taxon>Neoaves</taxon>
        <taxon>Telluraves</taxon>
        <taxon>Accipitrimorphae</taxon>
        <taxon>Accipitriformes</taxon>
        <taxon>Accipitridae</taxon>
        <taxon>Accipitrinae</taxon>
        <taxon>Aquila</taxon>
    </lineage>
</organism>
<evidence type="ECO:0000313" key="6">
    <source>
        <dbReference type="Ensembl" id="ENSACCP00020007329.1"/>
    </source>
</evidence>
<dbReference type="GO" id="GO:0070830">
    <property type="term" value="P:bicellular tight junction assembly"/>
    <property type="evidence" value="ECO:0007669"/>
    <property type="project" value="TreeGrafter"/>
</dbReference>
<dbReference type="SUPFAM" id="SSF144292">
    <property type="entry name" value="occludin/ELL-like"/>
    <property type="match status" value="1"/>
</dbReference>
<feature type="transmembrane region" description="Helical" evidence="4">
    <location>
        <begin position="14"/>
        <end position="38"/>
    </location>
</feature>
<feature type="compositionally biased region" description="Pro residues" evidence="3">
    <location>
        <begin position="197"/>
        <end position="208"/>
    </location>
</feature>
<feature type="domain" description="OCEL" evidence="5">
    <location>
        <begin position="258"/>
        <end position="364"/>
    </location>
</feature>
<dbReference type="PANTHER" id="PTHR23288:SF15">
    <property type="entry name" value="OCCLUDIN_ELL DOMAIN-CONTAINING PROTEIN 1"/>
    <property type="match status" value="1"/>
</dbReference>
<dbReference type="AlphaFoldDB" id="A0A663E5S0"/>
<evidence type="ECO:0000256" key="3">
    <source>
        <dbReference type="SAM" id="MobiDB-lite"/>
    </source>
</evidence>
<keyword evidence="4" id="KW-0812">Transmembrane</keyword>
<comment type="similarity">
    <text evidence="1 2">Belongs to the ELL/occludin family.</text>
</comment>
<sequence>MCAPWGKLRHAKRAGSTVTCVGLPWGLLPSLLILGLLLQRGSARRWGSEAAAGCTQGTPVTPKPPRADGRAHLSHRRAGAAGYGAGCGGAEPPGWAGGVRPPLCLHEVLAGGVLGAAGLAWLLTAILPGLCHGPLLAGICRLAGDAGSRSHLPLPHGAALPGRQPPVPLDVEVQGGLEAPGGLRESHGLQERGQPRWSPPTPCPPGIPPSARARRVVFEDEVMPSGRPSGRVPTAEEGKKPGARSIPPGLAPRPRAVPDYVVKYPAIRSPRQREGYKGVFQDQLAEYTELLGEVRTAQRRLRETEAAMGRLPRHDGSKVAHVWHEYMRKKRDSAFLEKQQRCEYLKKKLTHIKARIQEYDRDARDSAVYF</sequence>
<dbReference type="GO" id="GO:0016324">
    <property type="term" value="C:apical plasma membrane"/>
    <property type="evidence" value="ECO:0007669"/>
    <property type="project" value="TreeGrafter"/>
</dbReference>
<dbReference type="Proteomes" id="UP000472275">
    <property type="component" value="Chromosome 12"/>
</dbReference>
<name>A0A663E5S0_AQUCH</name>
<reference evidence="6" key="1">
    <citation type="submission" date="2025-08" db="UniProtKB">
        <authorList>
            <consortium name="Ensembl"/>
        </authorList>
    </citation>
    <scope>IDENTIFICATION</scope>
</reference>
<accession>A0A663E5S0</accession>
<dbReference type="PROSITE" id="PS51980">
    <property type="entry name" value="OCEL"/>
    <property type="match status" value="1"/>
</dbReference>
<dbReference type="GO" id="GO:0005923">
    <property type="term" value="C:bicellular tight junction"/>
    <property type="evidence" value="ECO:0007669"/>
    <property type="project" value="TreeGrafter"/>
</dbReference>
<protein>
    <submittedName>
        <fullName evidence="6">Occludin/ELL domain containing 1</fullName>
    </submittedName>
</protein>
<feature type="region of interest" description="Disordered" evidence="3">
    <location>
        <begin position="49"/>
        <end position="73"/>
    </location>
</feature>
<evidence type="ECO:0000256" key="2">
    <source>
        <dbReference type="PROSITE-ProRule" id="PRU01324"/>
    </source>
</evidence>
<feature type="transmembrane region" description="Helical" evidence="4">
    <location>
        <begin position="108"/>
        <end position="130"/>
    </location>
</feature>
<feature type="region of interest" description="Disordered" evidence="3">
    <location>
        <begin position="175"/>
        <end position="254"/>
    </location>
</feature>
<dbReference type="InterPro" id="IPR010844">
    <property type="entry name" value="Occludin_ELL"/>
</dbReference>
<keyword evidence="4" id="KW-1133">Transmembrane helix</keyword>
<feature type="compositionally biased region" description="Basic and acidic residues" evidence="3">
    <location>
        <begin position="184"/>
        <end position="194"/>
    </location>
</feature>
<keyword evidence="4" id="KW-0472">Membrane</keyword>
<evidence type="ECO:0000256" key="1">
    <source>
        <dbReference type="ARBA" id="ARBA00009171"/>
    </source>
</evidence>
<dbReference type="InterPro" id="IPR031176">
    <property type="entry name" value="ELL/occludin"/>
</dbReference>
<dbReference type="Ensembl" id="ENSACCT00020007656.1">
    <property type="protein sequence ID" value="ENSACCP00020007329.1"/>
    <property type="gene ID" value="ENSACCG00020004994.1"/>
</dbReference>
<proteinExistence type="inferred from homology"/>
<gene>
    <name evidence="6" type="primary">OCEL1</name>
</gene>
<dbReference type="GO" id="GO:0031410">
    <property type="term" value="C:cytoplasmic vesicle"/>
    <property type="evidence" value="ECO:0007669"/>
    <property type="project" value="TreeGrafter"/>
</dbReference>
<keyword evidence="7" id="KW-1185">Reference proteome</keyword>